<dbReference type="EC" id="3.1.3.48" evidence="5"/>
<evidence type="ECO:0000256" key="1">
    <source>
        <dbReference type="ARBA" id="ARBA00004496"/>
    </source>
</evidence>
<protein>
    <submittedName>
        <fullName evidence="5">Protein-tyrosine-phosphatase</fullName>
        <ecNumber evidence="5">3.1.3.48</ecNumber>
    </submittedName>
</protein>
<evidence type="ECO:0000259" key="4">
    <source>
        <dbReference type="PROSITE" id="PS50054"/>
    </source>
</evidence>
<dbReference type="GO" id="GO:0052840">
    <property type="term" value="F:inositol diphosphate tetrakisphosphate diphosphatase activity"/>
    <property type="evidence" value="ECO:0007669"/>
    <property type="project" value="TreeGrafter"/>
</dbReference>
<dbReference type="GO" id="GO:0005737">
    <property type="term" value="C:cytoplasm"/>
    <property type="evidence" value="ECO:0007669"/>
    <property type="project" value="UniProtKB-SubCell"/>
</dbReference>
<dbReference type="Proteomes" id="UP001219933">
    <property type="component" value="Chromosome 6"/>
</dbReference>
<dbReference type="PANTHER" id="PTHR31126:SF74">
    <property type="entry name" value="TYROSINE-PROTEIN PHOSPHATASE-LIKE PROTEIN OCA2"/>
    <property type="match status" value="1"/>
</dbReference>
<comment type="subcellular location">
    <subcellularLocation>
        <location evidence="1">Cytoplasm</location>
    </subcellularLocation>
</comment>
<sequence>MDAAAGGGSAVTHDILPVFRGMAAARASATASRQVVVPPLNFDMVAPGLYRSGHPNERNFAFLRRLCLRTIVYLGTEDYRTNMAEFARKEGIRVFHYRVNMNKEPFTEMDEEQVASALAHVLDRRNYPVLVHCNKGKYRVGCLVGIVRRLQGWSHTSILEEYARFAGERIADEEFIEIFDLAQVNINPEHQPEWL</sequence>
<organism evidence="5 6">
    <name type="scientific">Malassezia cuniculi</name>
    <dbReference type="NCBI Taxonomy" id="948313"/>
    <lineage>
        <taxon>Eukaryota</taxon>
        <taxon>Fungi</taxon>
        <taxon>Dikarya</taxon>
        <taxon>Basidiomycota</taxon>
        <taxon>Ustilaginomycotina</taxon>
        <taxon>Malasseziomycetes</taxon>
        <taxon>Malasseziales</taxon>
        <taxon>Malasseziaceae</taxon>
        <taxon>Malassezia</taxon>
    </lineage>
</organism>
<keyword evidence="2" id="KW-0963">Cytoplasm</keyword>
<dbReference type="InterPro" id="IPR020422">
    <property type="entry name" value="TYR_PHOSPHATASE_DUAL_dom"/>
</dbReference>
<evidence type="ECO:0000256" key="2">
    <source>
        <dbReference type="ARBA" id="ARBA00022490"/>
    </source>
</evidence>
<dbReference type="FunFam" id="3.90.190.10:FF:000035">
    <property type="entry name" value="Tyrosine phosphatase, putative"/>
    <property type="match status" value="1"/>
</dbReference>
<evidence type="ECO:0000256" key="3">
    <source>
        <dbReference type="ARBA" id="ARBA00022801"/>
    </source>
</evidence>
<dbReference type="EMBL" id="CP119882">
    <property type="protein sequence ID" value="WFD36986.1"/>
    <property type="molecule type" value="Genomic_DNA"/>
</dbReference>
<dbReference type="InterPro" id="IPR020428">
    <property type="entry name" value="PFA-DSPs"/>
</dbReference>
<dbReference type="PANTHER" id="PTHR31126">
    <property type="entry name" value="TYROSINE-PROTEIN PHOSPHATASE"/>
    <property type="match status" value="1"/>
</dbReference>
<feature type="domain" description="Tyrosine-protein phosphatase" evidence="4">
    <location>
        <begin position="41"/>
        <end position="195"/>
    </location>
</feature>
<gene>
    <name evidence="5" type="ORF">MCUN1_003878</name>
</gene>
<keyword evidence="3 5" id="KW-0378">Hydrolase</keyword>
<dbReference type="PRINTS" id="PR01911">
    <property type="entry name" value="PFDSPHPHTASE"/>
</dbReference>
<dbReference type="SUPFAM" id="SSF52799">
    <property type="entry name" value="(Phosphotyrosine protein) phosphatases II"/>
    <property type="match status" value="1"/>
</dbReference>
<keyword evidence="6" id="KW-1185">Reference proteome</keyword>
<evidence type="ECO:0000313" key="5">
    <source>
        <dbReference type="EMBL" id="WFD36986.1"/>
    </source>
</evidence>
<dbReference type="Pfam" id="PF03162">
    <property type="entry name" value="Y_phosphatase2"/>
    <property type="match status" value="1"/>
</dbReference>
<dbReference type="Gene3D" id="3.90.190.10">
    <property type="entry name" value="Protein tyrosine phosphatase superfamily"/>
    <property type="match status" value="1"/>
</dbReference>
<evidence type="ECO:0000313" key="6">
    <source>
        <dbReference type="Proteomes" id="UP001219933"/>
    </source>
</evidence>
<reference evidence="5" key="1">
    <citation type="submission" date="2023-03" db="EMBL/GenBank/DDBJ databases">
        <title>Mating type loci evolution in Malassezia.</title>
        <authorList>
            <person name="Coelho M.A."/>
        </authorList>
    </citation>
    <scope>NUCLEOTIDE SEQUENCE</scope>
    <source>
        <strain evidence="5">CBS 11721</strain>
    </source>
</reference>
<name>A0AAF0EZC0_9BASI</name>
<accession>A0AAF0EZC0</accession>
<dbReference type="InterPro" id="IPR029021">
    <property type="entry name" value="Prot-tyrosine_phosphatase-like"/>
</dbReference>
<dbReference type="PROSITE" id="PS50054">
    <property type="entry name" value="TYR_PHOSPHATASE_DUAL"/>
    <property type="match status" value="1"/>
</dbReference>
<dbReference type="InterPro" id="IPR004861">
    <property type="entry name" value="Siw14-like"/>
</dbReference>
<dbReference type="AlphaFoldDB" id="A0AAF0EZC0"/>
<proteinExistence type="predicted"/>
<dbReference type="GO" id="GO:0004725">
    <property type="term" value="F:protein tyrosine phosphatase activity"/>
    <property type="evidence" value="ECO:0007669"/>
    <property type="project" value="UniProtKB-EC"/>
</dbReference>